<protein>
    <submittedName>
        <fullName evidence="2">Uncharacterized protein</fullName>
    </submittedName>
</protein>
<evidence type="ECO:0000313" key="1">
    <source>
        <dbReference type="Proteomes" id="UP000887564"/>
    </source>
</evidence>
<name>A0A914RWI3_PAREQ</name>
<accession>A0A914RWI3</accession>
<sequence length="66" mass="7351">MAFELDSESSFASECIRTLVCMIAYKGELGEKASALRQKARWAEHCWISHFGIEILRQLGSSAAIC</sequence>
<dbReference type="AlphaFoldDB" id="A0A914RWI3"/>
<dbReference type="Proteomes" id="UP000887564">
    <property type="component" value="Unplaced"/>
</dbReference>
<dbReference type="WBParaSite" id="PEQ_0001056201-mRNA-1">
    <property type="protein sequence ID" value="PEQ_0001056201-mRNA-1"/>
    <property type="gene ID" value="PEQ_0001056201"/>
</dbReference>
<organism evidence="1 2">
    <name type="scientific">Parascaris equorum</name>
    <name type="common">Equine roundworm</name>
    <dbReference type="NCBI Taxonomy" id="6256"/>
    <lineage>
        <taxon>Eukaryota</taxon>
        <taxon>Metazoa</taxon>
        <taxon>Ecdysozoa</taxon>
        <taxon>Nematoda</taxon>
        <taxon>Chromadorea</taxon>
        <taxon>Rhabditida</taxon>
        <taxon>Spirurina</taxon>
        <taxon>Ascaridomorpha</taxon>
        <taxon>Ascaridoidea</taxon>
        <taxon>Ascarididae</taxon>
        <taxon>Parascaris</taxon>
    </lineage>
</organism>
<keyword evidence="1" id="KW-1185">Reference proteome</keyword>
<reference evidence="2" key="1">
    <citation type="submission" date="2022-11" db="UniProtKB">
        <authorList>
            <consortium name="WormBaseParasite"/>
        </authorList>
    </citation>
    <scope>IDENTIFICATION</scope>
</reference>
<proteinExistence type="predicted"/>
<evidence type="ECO:0000313" key="2">
    <source>
        <dbReference type="WBParaSite" id="PEQ_0001056201-mRNA-1"/>
    </source>
</evidence>